<gene>
    <name evidence="2" type="ORF">UFOPK3564_02527</name>
</gene>
<dbReference type="EMBL" id="CAFBMK010000182">
    <property type="protein sequence ID" value="CAB4933733.1"/>
    <property type="molecule type" value="Genomic_DNA"/>
</dbReference>
<dbReference type="InterPro" id="IPR000073">
    <property type="entry name" value="AB_hydrolase_1"/>
</dbReference>
<proteinExistence type="predicted"/>
<evidence type="ECO:0000259" key="1">
    <source>
        <dbReference type="Pfam" id="PF00561"/>
    </source>
</evidence>
<dbReference type="Pfam" id="PF00561">
    <property type="entry name" value="Abhydrolase_1"/>
    <property type="match status" value="1"/>
</dbReference>
<organism evidence="2">
    <name type="scientific">freshwater metagenome</name>
    <dbReference type="NCBI Taxonomy" id="449393"/>
    <lineage>
        <taxon>unclassified sequences</taxon>
        <taxon>metagenomes</taxon>
        <taxon>ecological metagenomes</taxon>
    </lineage>
</organism>
<accession>A0A6J7IQX3</accession>
<protein>
    <submittedName>
        <fullName evidence="2">Unannotated protein</fullName>
    </submittedName>
</protein>
<dbReference type="PANTHER" id="PTHR43433">
    <property type="entry name" value="HYDROLASE, ALPHA/BETA FOLD FAMILY PROTEIN"/>
    <property type="match status" value="1"/>
</dbReference>
<feature type="domain" description="AB hydrolase-1" evidence="1">
    <location>
        <begin position="22"/>
        <end position="244"/>
    </location>
</feature>
<dbReference type="Gene3D" id="3.40.50.1820">
    <property type="entry name" value="alpha/beta hydrolase"/>
    <property type="match status" value="1"/>
</dbReference>
<name>A0A6J7IQX3_9ZZZZ</name>
<dbReference type="PRINTS" id="PR00111">
    <property type="entry name" value="ABHYDROLASE"/>
</dbReference>
<dbReference type="SUPFAM" id="SSF53474">
    <property type="entry name" value="alpha/beta-Hydrolases"/>
    <property type="match status" value="1"/>
</dbReference>
<evidence type="ECO:0000313" key="2">
    <source>
        <dbReference type="EMBL" id="CAB4933733.1"/>
    </source>
</evidence>
<dbReference type="PANTHER" id="PTHR43433:SF5">
    <property type="entry name" value="AB HYDROLASE-1 DOMAIN-CONTAINING PROTEIN"/>
    <property type="match status" value="1"/>
</dbReference>
<dbReference type="InterPro" id="IPR050471">
    <property type="entry name" value="AB_hydrolase"/>
</dbReference>
<dbReference type="InterPro" id="IPR029058">
    <property type="entry name" value="AB_hydrolase_fold"/>
</dbReference>
<dbReference type="AlphaFoldDB" id="A0A6J7IQX3"/>
<sequence length="276" mass="28886">MPTITVADGVELHHEIHGEGDPVLLITGTSASIGLWTPAVIEALAAEHRVIAYDHRGMGGSTPSTEPVSMASLAADAAALLDALDVGPAHVVGWSLGSAVAQELVLARPDLVASIVLYGTWPRADGFQRSIMAGLRGPWATGDVPTALQALGIAFSPQMLDHPEFEQLFGAFLPLFPQTADQVAMTVNQWDADLAHDTADRLGSIDRPTTVLVGEQDLLTPPWQSRAVADLIPGAAFVLVEGPGASHGLHVERPDDWLAAVTTHLARHAPAAASAD</sequence>
<reference evidence="2" key="1">
    <citation type="submission" date="2020-05" db="EMBL/GenBank/DDBJ databases">
        <authorList>
            <person name="Chiriac C."/>
            <person name="Salcher M."/>
            <person name="Ghai R."/>
            <person name="Kavagutti S V."/>
        </authorList>
    </citation>
    <scope>NUCLEOTIDE SEQUENCE</scope>
</reference>